<dbReference type="InterPro" id="IPR003593">
    <property type="entry name" value="AAA+_ATPase"/>
</dbReference>
<dbReference type="OrthoDB" id="9805601at2"/>
<comment type="caution">
    <text evidence="11">The sequence shown here is derived from an EMBL/GenBank/DDBJ whole genome shotgun (WGS) entry which is preliminary data.</text>
</comment>
<dbReference type="InterPro" id="IPR027417">
    <property type="entry name" value="P-loop_NTPase"/>
</dbReference>
<dbReference type="GO" id="GO:0005886">
    <property type="term" value="C:plasma membrane"/>
    <property type="evidence" value="ECO:0007669"/>
    <property type="project" value="UniProtKB-SubCell"/>
</dbReference>
<protein>
    <submittedName>
        <fullName evidence="11">ABC transporter ATP-binding protein</fullName>
    </submittedName>
</protein>
<dbReference type="SMART" id="SM00382">
    <property type="entry name" value="AAA"/>
    <property type="match status" value="1"/>
</dbReference>
<comment type="subcellular location">
    <subcellularLocation>
        <location evidence="1">Cell membrane</location>
        <topology evidence="1">Peripheral membrane protein</topology>
    </subcellularLocation>
</comment>
<evidence type="ECO:0000256" key="6">
    <source>
        <dbReference type="ARBA" id="ARBA00022840"/>
    </source>
</evidence>
<accession>A0A2G1MCY8</accession>
<dbReference type="InterPro" id="IPR003439">
    <property type="entry name" value="ABC_transporter-like_ATP-bd"/>
</dbReference>
<sequence length="253" mass="26865">MIEIETLSVERDHAPVLHDLSLALPAGGLTALIGPNGAGKSSLLLTLAGLIAPRAGRVRLDGEDIHAMRPQARALRLAFLGQEQAQVSRLTVREMVGFGRWPHHRGRPGPADRAAVAGALALFGLGELAERPVSSLSGGQRQRTQIAMAHAQATPLVLLDEPLSALDPRYAREVMEALVAMAHDPAAPRGVVVVLHDLGMAARYADHVVAMKHGRLVAAGPRREVMRDAVLSALFDTGLKLREVEGAQVVLPA</sequence>
<reference evidence="11 12" key="1">
    <citation type="submission" date="2017-08" db="EMBL/GenBank/DDBJ databases">
        <title>Draft Genome Sequence of Loktanella cinnabarina Strain XM1, Isolated from Coastal Surface Water.</title>
        <authorList>
            <person name="Ma R."/>
            <person name="Wang J."/>
            <person name="Wang Q."/>
            <person name="Ma Z."/>
            <person name="Li J."/>
            <person name="Chen L."/>
        </authorList>
    </citation>
    <scope>NUCLEOTIDE SEQUENCE [LARGE SCALE GENOMIC DNA]</scope>
    <source>
        <strain evidence="11 12">XM1</strain>
    </source>
</reference>
<dbReference type="GO" id="GO:0005524">
    <property type="term" value="F:ATP binding"/>
    <property type="evidence" value="ECO:0007669"/>
    <property type="project" value="UniProtKB-KW"/>
</dbReference>
<evidence type="ECO:0000256" key="8">
    <source>
        <dbReference type="ARBA" id="ARBA00023065"/>
    </source>
</evidence>
<keyword evidence="9" id="KW-0472">Membrane</keyword>
<dbReference type="Pfam" id="PF00005">
    <property type="entry name" value="ABC_tran"/>
    <property type="match status" value="1"/>
</dbReference>
<dbReference type="EMBL" id="NQWH01000032">
    <property type="protein sequence ID" value="PHP26596.1"/>
    <property type="molecule type" value="Genomic_DNA"/>
</dbReference>
<keyword evidence="5" id="KW-0547">Nucleotide-binding</keyword>
<dbReference type="GO" id="GO:0016887">
    <property type="term" value="F:ATP hydrolysis activity"/>
    <property type="evidence" value="ECO:0007669"/>
    <property type="project" value="InterPro"/>
</dbReference>
<keyword evidence="2" id="KW-0813">Transport</keyword>
<keyword evidence="3" id="KW-1003">Cell membrane</keyword>
<dbReference type="Proteomes" id="UP000221860">
    <property type="component" value="Unassembled WGS sequence"/>
</dbReference>
<name>A0A2G1MCY8_9RHOB</name>
<evidence type="ECO:0000313" key="12">
    <source>
        <dbReference type="Proteomes" id="UP000221860"/>
    </source>
</evidence>
<evidence type="ECO:0000256" key="2">
    <source>
        <dbReference type="ARBA" id="ARBA00022448"/>
    </source>
</evidence>
<keyword evidence="4" id="KW-0410">Iron transport</keyword>
<dbReference type="Gene3D" id="3.40.50.300">
    <property type="entry name" value="P-loop containing nucleotide triphosphate hydrolases"/>
    <property type="match status" value="1"/>
</dbReference>
<dbReference type="PANTHER" id="PTHR42771">
    <property type="entry name" value="IRON(3+)-HYDROXAMATE IMPORT ATP-BINDING PROTEIN FHUC"/>
    <property type="match status" value="1"/>
</dbReference>
<evidence type="ECO:0000256" key="5">
    <source>
        <dbReference type="ARBA" id="ARBA00022741"/>
    </source>
</evidence>
<gene>
    <name evidence="11" type="ORF">CJ301_15525</name>
</gene>
<dbReference type="GO" id="GO:0006826">
    <property type="term" value="P:iron ion transport"/>
    <property type="evidence" value="ECO:0007669"/>
    <property type="project" value="UniProtKB-KW"/>
</dbReference>
<evidence type="ECO:0000256" key="9">
    <source>
        <dbReference type="ARBA" id="ARBA00023136"/>
    </source>
</evidence>
<keyword evidence="12" id="KW-1185">Reference proteome</keyword>
<dbReference type="AlphaFoldDB" id="A0A2G1MCY8"/>
<organism evidence="11 12">
    <name type="scientific">Limimaricola cinnabarinus</name>
    <dbReference type="NCBI Taxonomy" id="1125964"/>
    <lineage>
        <taxon>Bacteria</taxon>
        <taxon>Pseudomonadati</taxon>
        <taxon>Pseudomonadota</taxon>
        <taxon>Alphaproteobacteria</taxon>
        <taxon>Rhodobacterales</taxon>
        <taxon>Paracoccaceae</taxon>
        <taxon>Limimaricola</taxon>
    </lineage>
</organism>
<dbReference type="SUPFAM" id="SSF52540">
    <property type="entry name" value="P-loop containing nucleoside triphosphate hydrolases"/>
    <property type="match status" value="1"/>
</dbReference>
<proteinExistence type="predicted"/>
<evidence type="ECO:0000256" key="7">
    <source>
        <dbReference type="ARBA" id="ARBA00023004"/>
    </source>
</evidence>
<evidence type="ECO:0000259" key="10">
    <source>
        <dbReference type="PROSITE" id="PS50893"/>
    </source>
</evidence>
<dbReference type="CDD" id="cd03214">
    <property type="entry name" value="ABC_Iron-Siderophores_B12_Hemin"/>
    <property type="match status" value="1"/>
</dbReference>
<keyword evidence="8" id="KW-0406">Ion transport</keyword>
<keyword evidence="7" id="KW-0408">Iron</keyword>
<evidence type="ECO:0000256" key="3">
    <source>
        <dbReference type="ARBA" id="ARBA00022475"/>
    </source>
</evidence>
<evidence type="ECO:0000256" key="1">
    <source>
        <dbReference type="ARBA" id="ARBA00004202"/>
    </source>
</evidence>
<dbReference type="PROSITE" id="PS50893">
    <property type="entry name" value="ABC_TRANSPORTER_2"/>
    <property type="match status" value="1"/>
</dbReference>
<keyword evidence="6 11" id="KW-0067">ATP-binding</keyword>
<dbReference type="InterPro" id="IPR051535">
    <property type="entry name" value="Siderophore_ABC-ATPase"/>
</dbReference>
<feature type="domain" description="ABC transporter" evidence="10">
    <location>
        <begin position="2"/>
        <end position="238"/>
    </location>
</feature>
<dbReference type="RefSeq" id="WP_099278283.1">
    <property type="nucleotide sequence ID" value="NZ_KZ304972.1"/>
</dbReference>
<evidence type="ECO:0000313" key="11">
    <source>
        <dbReference type="EMBL" id="PHP26596.1"/>
    </source>
</evidence>
<evidence type="ECO:0000256" key="4">
    <source>
        <dbReference type="ARBA" id="ARBA00022496"/>
    </source>
</evidence>
<dbReference type="PANTHER" id="PTHR42771:SF3">
    <property type="entry name" value="PETROBACTIN IMPORT ATP-BINDING PROTEIN YCLP"/>
    <property type="match status" value="1"/>
</dbReference>